<keyword evidence="3 10" id="KW-0813">Transport</keyword>
<gene>
    <name evidence="11" type="ORF">GIB67_031896</name>
</gene>
<feature type="transmembrane region" description="Helical" evidence="10">
    <location>
        <begin position="6"/>
        <end position="28"/>
    </location>
</feature>
<comment type="caution">
    <text evidence="11">The sequence shown here is derived from an EMBL/GenBank/DDBJ whole genome shotgun (WGS) entry which is preliminary data.</text>
</comment>
<dbReference type="Pfam" id="PF03083">
    <property type="entry name" value="MtN3_slv"/>
    <property type="match status" value="2"/>
</dbReference>
<evidence type="ECO:0000256" key="6">
    <source>
        <dbReference type="ARBA" id="ARBA00022692"/>
    </source>
</evidence>
<dbReference type="PANTHER" id="PTHR10791:SF44">
    <property type="entry name" value="BIDIRECTIONAL SUGAR TRANSPORTER SWEET1"/>
    <property type="match status" value="1"/>
</dbReference>
<feature type="transmembrane region" description="Helical" evidence="10">
    <location>
        <begin position="72"/>
        <end position="91"/>
    </location>
</feature>
<dbReference type="OrthoDB" id="409725at2759"/>
<keyword evidence="5 10" id="KW-0762">Sugar transport</keyword>
<comment type="similarity">
    <text evidence="2 10">Belongs to the SWEET sugar transporter family.</text>
</comment>
<feature type="transmembrane region" description="Helical" evidence="10">
    <location>
        <begin position="161"/>
        <end position="183"/>
    </location>
</feature>
<dbReference type="FunFam" id="1.20.1280.290:FF:000014">
    <property type="entry name" value="Bidirectional sugar transporter SWEET"/>
    <property type="match status" value="1"/>
</dbReference>
<evidence type="ECO:0000256" key="7">
    <source>
        <dbReference type="ARBA" id="ARBA00022737"/>
    </source>
</evidence>
<evidence type="ECO:0000256" key="1">
    <source>
        <dbReference type="ARBA" id="ARBA00004651"/>
    </source>
</evidence>
<dbReference type="GO" id="GO:0005886">
    <property type="term" value="C:plasma membrane"/>
    <property type="evidence" value="ECO:0007669"/>
    <property type="project" value="UniProtKB-SubCell"/>
</dbReference>
<dbReference type="Proteomes" id="UP000541444">
    <property type="component" value="Unassembled WGS sequence"/>
</dbReference>
<organism evidence="11 12">
    <name type="scientific">Kingdonia uniflora</name>
    <dbReference type="NCBI Taxonomy" id="39325"/>
    <lineage>
        <taxon>Eukaryota</taxon>
        <taxon>Viridiplantae</taxon>
        <taxon>Streptophyta</taxon>
        <taxon>Embryophyta</taxon>
        <taxon>Tracheophyta</taxon>
        <taxon>Spermatophyta</taxon>
        <taxon>Magnoliopsida</taxon>
        <taxon>Ranunculales</taxon>
        <taxon>Circaeasteraceae</taxon>
        <taxon>Kingdonia</taxon>
    </lineage>
</organism>
<dbReference type="GO" id="GO:0051119">
    <property type="term" value="F:sugar transmembrane transporter activity"/>
    <property type="evidence" value="ECO:0007669"/>
    <property type="project" value="InterPro"/>
</dbReference>
<keyword evidence="7" id="KW-0677">Repeat</keyword>
<evidence type="ECO:0000256" key="9">
    <source>
        <dbReference type="ARBA" id="ARBA00023136"/>
    </source>
</evidence>
<evidence type="ECO:0000256" key="8">
    <source>
        <dbReference type="ARBA" id="ARBA00022989"/>
    </source>
</evidence>
<evidence type="ECO:0000256" key="3">
    <source>
        <dbReference type="ARBA" id="ARBA00022448"/>
    </source>
</evidence>
<reference evidence="11 12" key="1">
    <citation type="journal article" date="2020" name="IScience">
        <title>Genome Sequencing of the Endangered Kingdonia uniflora (Circaeasteraceae, Ranunculales) Reveals Potential Mechanisms of Evolutionary Specialization.</title>
        <authorList>
            <person name="Sun Y."/>
            <person name="Deng T."/>
            <person name="Zhang A."/>
            <person name="Moore M.J."/>
            <person name="Landis J.B."/>
            <person name="Lin N."/>
            <person name="Zhang H."/>
            <person name="Zhang X."/>
            <person name="Huang J."/>
            <person name="Zhang X."/>
            <person name="Sun H."/>
            <person name="Wang H."/>
        </authorList>
    </citation>
    <scope>NUCLEOTIDE SEQUENCE [LARGE SCALE GENOMIC DNA]</scope>
    <source>
        <strain evidence="11">TB1705</strain>
        <tissue evidence="11">Leaf</tissue>
    </source>
</reference>
<keyword evidence="12" id="KW-1185">Reference proteome</keyword>
<evidence type="ECO:0000256" key="5">
    <source>
        <dbReference type="ARBA" id="ARBA00022597"/>
    </source>
</evidence>
<keyword evidence="6 10" id="KW-0812">Transmembrane</keyword>
<keyword evidence="8 10" id="KW-1133">Transmembrane helix</keyword>
<feature type="transmembrane region" description="Helical" evidence="10">
    <location>
        <begin position="128"/>
        <end position="149"/>
    </location>
</feature>
<dbReference type="Gene3D" id="1.20.1280.290">
    <property type="match status" value="2"/>
</dbReference>
<proteinExistence type="inferred from homology"/>
<feature type="transmembrane region" description="Helical" evidence="10">
    <location>
        <begin position="103"/>
        <end position="122"/>
    </location>
</feature>
<dbReference type="InterPro" id="IPR004316">
    <property type="entry name" value="SWEET_rpt"/>
</dbReference>
<dbReference type="PANTHER" id="PTHR10791">
    <property type="entry name" value="RAG1-ACTIVATING PROTEIN 1"/>
    <property type="match status" value="1"/>
</dbReference>
<comment type="function">
    <text evidence="10">Mediates both low-affinity uptake and efflux of sugar across the membrane.</text>
</comment>
<evidence type="ECO:0000313" key="12">
    <source>
        <dbReference type="Proteomes" id="UP000541444"/>
    </source>
</evidence>
<accession>A0A7J7NUA5</accession>
<sequence>MRMILHFLFGILGNGVDLFLFLVPAITFQRIIKRKSTEKFSCVPYIISLLTCLVNAWYGLPFVSPNNILLSTIDFTGAAIESVYVVIFIVFAPKKVRVKTSILLAVVIIVFFGFALVSQFVIPQHYRQLFCGLTTTILCICMYASPLAAMRLVIETRSVEFMPFLLSLAMFLCGTFWFVFGLLGHDPFISVPNGVGCGLGALQLILYAIYRNNKRDGDGTNPTATATAPLMMIAGRRDLAKRKRLVQFLISLQLHIL</sequence>
<comment type="subcellular location">
    <subcellularLocation>
        <location evidence="1 10">Cell membrane</location>
        <topology evidence="1 10">Multi-pass membrane protein</topology>
    </subcellularLocation>
</comment>
<feature type="transmembrane region" description="Helical" evidence="10">
    <location>
        <begin position="189"/>
        <end position="210"/>
    </location>
</feature>
<dbReference type="InterPro" id="IPR047664">
    <property type="entry name" value="SWEET"/>
</dbReference>
<evidence type="ECO:0000256" key="4">
    <source>
        <dbReference type="ARBA" id="ARBA00022475"/>
    </source>
</evidence>
<evidence type="ECO:0000256" key="10">
    <source>
        <dbReference type="RuleBase" id="RU910715"/>
    </source>
</evidence>
<evidence type="ECO:0000313" key="11">
    <source>
        <dbReference type="EMBL" id="KAF6170488.1"/>
    </source>
</evidence>
<evidence type="ECO:0000256" key="2">
    <source>
        <dbReference type="ARBA" id="ARBA00007809"/>
    </source>
</evidence>
<keyword evidence="9 10" id="KW-0472">Membrane</keyword>
<feature type="transmembrane region" description="Helical" evidence="10">
    <location>
        <begin position="40"/>
        <end position="60"/>
    </location>
</feature>
<dbReference type="FunFam" id="1.20.1280.290:FF:000002">
    <property type="entry name" value="Bidirectional sugar transporter SWEET"/>
    <property type="match status" value="1"/>
</dbReference>
<dbReference type="EMBL" id="JACGCM010000580">
    <property type="protein sequence ID" value="KAF6170488.1"/>
    <property type="molecule type" value="Genomic_DNA"/>
</dbReference>
<protein>
    <recommendedName>
        <fullName evidence="10">Bidirectional sugar transporter SWEET</fullName>
    </recommendedName>
</protein>
<name>A0A7J7NUA5_9MAGN</name>
<keyword evidence="4" id="KW-1003">Cell membrane</keyword>
<dbReference type="AlphaFoldDB" id="A0A7J7NUA5"/>